<evidence type="ECO:0000313" key="2">
    <source>
        <dbReference type="EMBL" id="KIQ65247.1"/>
    </source>
</evidence>
<gene>
    <name evidence="2" type="ORF">TR51_14945</name>
</gene>
<comment type="caution">
    <text evidence="2">The sequence shown here is derived from an EMBL/GenBank/DDBJ whole genome shotgun (WGS) entry which is preliminary data.</text>
</comment>
<proteinExistence type="predicted"/>
<organism evidence="2 3">
    <name type="scientific">Kitasatospora griseola</name>
    <name type="common">Streptomyces griseolosporeus</name>
    <dbReference type="NCBI Taxonomy" id="2064"/>
    <lineage>
        <taxon>Bacteria</taxon>
        <taxon>Bacillati</taxon>
        <taxon>Actinomycetota</taxon>
        <taxon>Actinomycetes</taxon>
        <taxon>Kitasatosporales</taxon>
        <taxon>Streptomycetaceae</taxon>
        <taxon>Kitasatospora</taxon>
    </lineage>
</organism>
<accession>A0A0D0PY78</accession>
<feature type="compositionally biased region" description="Basic and acidic residues" evidence="1">
    <location>
        <begin position="1"/>
        <end position="42"/>
    </location>
</feature>
<dbReference type="EMBL" id="JXZB01000002">
    <property type="protein sequence ID" value="KIQ65247.1"/>
    <property type="molecule type" value="Genomic_DNA"/>
</dbReference>
<protein>
    <submittedName>
        <fullName evidence="2">Uncharacterized protein</fullName>
    </submittedName>
</protein>
<dbReference type="OrthoDB" id="160968at2"/>
<dbReference type="PATRIC" id="fig|2064.6.peg.3211"/>
<dbReference type="RefSeq" id="WP_043911433.1">
    <property type="nucleotide sequence ID" value="NZ_JXZB01000002.1"/>
</dbReference>
<dbReference type="Proteomes" id="UP000032066">
    <property type="component" value="Unassembled WGS sequence"/>
</dbReference>
<evidence type="ECO:0000313" key="3">
    <source>
        <dbReference type="Proteomes" id="UP000032066"/>
    </source>
</evidence>
<reference evidence="2 3" key="1">
    <citation type="submission" date="2015-02" db="EMBL/GenBank/DDBJ databases">
        <title>Draft genome sequence of Kitasatospora griseola MF730-N6, a bafilomycin, terpentecin and satosporin producer.</title>
        <authorList>
            <person name="Arens J.C."/>
            <person name="Haltli B."/>
            <person name="Kerr R.G."/>
        </authorList>
    </citation>
    <scope>NUCLEOTIDE SEQUENCE [LARGE SCALE GENOMIC DNA]</scope>
    <source>
        <strain evidence="2 3">MF730-N6</strain>
    </source>
</reference>
<feature type="region of interest" description="Disordered" evidence="1">
    <location>
        <begin position="1"/>
        <end position="44"/>
    </location>
</feature>
<dbReference type="AlphaFoldDB" id="A0A0D0PY78"/>
<keyword evidence="3" id="KW-1185">Reference proteome</keyword>
<evidence type="ECO:0000256" key="1">
    <source>
        <dbReference type="SAM" id="MobiDB-lite"/>
    </source>
</evidence>
<name>A0A0D0PY78_KITGR</name>
<sequence>MDPVERAGRTEHVARIDRIDRIENGESGESGEHIERTGRDGGEPACWLNLVCEECGKVREGGRCPVCPAEPAGPSVAVDSGS</sequence>